<keyword evidence="2" id="KW-1277">Toxin-antitoxin system</keyword>
<name>A0A174QJ64_ANAHA</name>
<proteinExistence type="inferred from homology"/>
<evidence type="ECO:0000256" key="1">
    <source>
        <dbReference type="ARBA" id="ARBA00007521"/>
    </source>
</evidence>
<evidence type="ECO:0000313" key="4">
    <source>
        <dbReference type="Proteomes" id="UP000095564"/>
    </source>
</evidence>
<evidence type="ECO:0000256" key="2">
    <source>
        <dbReference type="ARBA" id="ARBA00022649"/>
    </source>
</evidence>
<dbReference type="SUPFAM" id="SSF50118">
    <property type="entry name" value="Cell growth inhibitor/plasmid maintenance toxic component"/>
    <property type="match status" value="1"/>
</dbReference>
<gene>
    <name evidence="3" type="ORF">ERS852520_02043</name>
</gene>
<dbReference type="InterPro" id="IPR011067">
    <property type="entry name" value="Plasmid_toxin/cell-grow_inhib"/>
</dbReference>
<dbReference type="EMBL" id="CZAU01000020">
    <property type="protein sequence ID" value="CUP73324.1"/>
    <property type="molecule type" value="Genomic_DNA"/>
</dbReference>
<evidence type="ECO:0000313" key="3">
    <source>
        <dbReference type="EMBL" id="CUP73324.1"/>
    </source>
</evidence>
<dbReference type="Pfam" id="PF02452">
    <property type="entry name" value="PemK_toxin"/>
    <property type="match status" value="1"/>
</dbReference>
<dbReference type="Proteomes" id="UP000095564">
    <property type="component" value="Unassembled WGS sequence"/>
</dbReference>
<dbReference type="RefSeq" id="WP_055160716.1">
    <property type="nucleotide sequence ID" value="NZ_CZAU01000020.1"/>
</dbReference>
<accession>A0A174QJ64</accession>
<organism evidence="3 4">
    <name type="scientific">Anaerostipes hadrus</name>
    <dbReference type="NCBI Taxonomy" id="649756"/>
    <lineage>
        <taxon>Bacteria</taxon>
        <taxon>Bacillati</taxon>
        <taxon>Bacillota</taxon>
        <taxon>Clostridia</taxon>
        <taxon>Lachnospirales</taxon>
        <taxon>Lachnospiraceae</taxon>
        <taxon>Anaerostipes</taxon>
    </lineage>
</organism>
<dbReference type="Gene3D" id="2.30.30.110">
    <property type="match status" value="2"/>
</dbReference>
<comment type="similarity">
    <text evidence="1">Belongs to the PemK/MazF family.</text>
</comment>
<dbReference type="InterPro" id="IPR003477">
    <property type="entry name" value="PemK-like"/>
</dbReference>
<dbReference type="GO" id="GO:0003677">
    <property type="term" value="F:DNA binding"/>
    <property type="evidence" value="ECO:0007669"/>
    <property type="project" value="InterPro"/>
</dbReference>
<sequence>MSKPFTKEDVIQNKKSAICALNKQLEYYINDPSGNHLKKANLISYWLKDYVRMINYEERFNPTKNIVYKRGNIIKLNFGFNIGNEYGGLHYAIVLDNHNAHNSPVVTVIPLTSAKTGKEIHENSVFLGNDLYKLLKFKHDVAFKAILAEHEEINNTMKTVQSLISMAEKASNQANFFKNNNEAFDDFIFESEKNLDTAKELLTEMNIRHDKNVEQLDNLKKIEKEIAQMKKGSIAIVNQITTVSKMRIYDPKTSSGVLAGITLSQEQMNKINDKIKELYTI</sequence>
<protein>
    <submittedName>
        <fullName evidence="3">PemK-like protein</fullName>
    </submittedName>
</protein>
<dbReference type="OrthoDB" id="1957237at2"/>
<reference evidence="3 4" key="1">
    <citation type="submission" date="2015-09" db="EMBL/GenBank/DDBJ databases">
        <authorList>
            <consortium name="Pathogen Informatics"/>
        </authorList>
    </citation>
    <scope>NUCLEOTIDE SEQUENCE [LARGE SCALE GENOMIC DNA]</scope>
    <source>
        <strain evidence="3 4">2789STDY5834908</strain>
    </source>
</reference>
<dbReference type="AlphaFoldDB" id="A0A174QJ64"/>